<name>A0A8B0SH02_9GAMM</name>
<keyword evidence="3" id="KW-1185">Reference proteome</keyword>
<keyword evidence="1" id="KW-0614">Plasmid</keyword>
<evidence type="ECO:0000313" key="3">
    <source>
        <dbReference type="Proteomes" id="UP000664466"/>
    </source>
</evidence>
<accession>A0A8B0SH02</accession>
<protein>
    <submittedName>
        <fullName evidence="2">Uncharacterized protein</fullName>
    </submittedName>
</protein>
<dbReference type="RefSeq" id="WP_207249596.1">
    <property type="nucleotide sequence ID" value="NZ_JAFMPM010000005.1"/>
</dbReference>
<proteinExistence type="predicted"/>
<gene>
    <name evidence="2" type="ORF">J1836_019060</name>
    <name evidence="1" type="ORF">J1836_02005</name>
</gene>
<sequence length="138" mass="15324">MTDTRLQRIPPAMVDKAWAEGAMRLEDAMHRAASECTGSQLKLLLMRGEMILVQSGALWAAIHPIDHPNKRVLHVYAVAGSGINDDVVLELWQFAQAIGCTAITAAADDATGRLYQRMAFRPVYQMMEFTPINKEPMP</sequence>
<organism evidence="2">
    <name type="scientific">Thiothrix fructosivorans</name>
    <dbReference type="NCBI Taxonomy" id="111770"/>
    <lineage>
        <taxon>Bacteria</taxon>
        <taxon>Pseudomonadati</taxon>
        <taxon>Pseudomonadota</taxon>
        <taxon>Gammaproteobacteria</taxon>
        <taxon>Thiotrichales</taxon>
        <taxon>Thiotrichaceae</taxon>
        <taxon>Thiothrix</taxon>
    </lineage>
</organism>
<dbReference type="AlphaFoldDB" id="A0A8B0SH02"/>
<geneLocation type="plasmid" evidence="1">
    <name>pTfr446</name>
</geneLocation>
<dbReference type="EMBL" id="CP072748">
    <property type="protein sequence ID" value="QTX10636.1"/>
    <property type="molecule type" value="Genomic_DNA"/>
</dbReference>
<dbReference type="EMBL" id="JAFMPM010000005">
    <property type="protein sequence ID" value="MBO0611704.1"/>
    <property type="molecule type" value="Genomic_DNA"/>
</dbReference>
<reference evidence="1 3" key="1">
    <citation type="submission" date="2021-03" db="EMBL/GenBank/DDBJ databases">
        <title>Draft genome and methylome analysis of Thiotrix fructosivoruns ATCC 49748.</title>
        <authorList>
            <person name="Fomenkov A."/>
            <person name="Grabovich M.Y."/>
            <person name="Roberts R.J."/>
        </authorList>
    </citation>
    <scope>NUCLEOTIDE SEQUENCE [LARGE SCALE GENOMIC DNA]</scope>
    <source>
        <strain evidence="1 3">ATCC 49748</strain>
        <plasmid evidence="1">pTfr446</plasmid>
    </source>
</reference>
<reference evidence="2" key="2">
    <citation type="submission" date="2021-04" db="EMBL/GenBank/DDBJ databases">
        <title>Complete Genome and methylome analysis of Thiothrix fructosivorans ATCC 49748.</title>
        <authorList>
            <person name="Fomenkov A."/>
            <person name="Sun L."/>
            <person name="Vincze T."/>
            <person name="Grabovich M.Y."/>
            <person name="Roberts R.J."/>
        </authorList>
    </citation>
    <scope>NUCLEOTIDE SEQUENCE</scope>
    <source>
        <strain evidence="2">ATCC 49748</strain>
    </source>
</reference>
<evidence type="ECO:0000313" key="2">
    <source>
        <dbReference type="EMBL" id="QTX10636.1"/>
    </source>
</evidence>
<dbReference type="Proteomes" id="UP000664466">
    <property type="component" value="Unassembled WGS sequence"/>
</dbReference>
<evidence type="ECO:0000313" key="1">
    <source>
        <dbReference type="EMBL" id="MBO0611704.1"/>
    </source>
</evidence>